<organism evidence="1 2">
    <name type="scientific">Arsenicibacter rosenii</name>
    <dbReference type="NCBI Taxonomy" id="1750698"/>
    <lineage>
        <taxon>Bacteria</taxon>
        <taxon>Pseudomonadati</taxon>
        <taxon>Bacteroidota</taxon>
        <taxon>Cytophagia</taxon>
        <taxon>Cytophagales</taxon>
        <taxon>Spirosomataceae</taxon>
        <taxon>Arsenicibacter</taxon>
    </lineage>
</organism>
<name>A0A1S2VQV1_9BACT</name>
<proteinExistence type="predicted"/>
<evidence type="ECO:0000313" key="2">
    <source>
        <dbReference type="Proteomes" id="UP000181790"/>
    </source>
</evidence>
<dbReference type="Proteomes" id="UP000181790">
    <property type="component" value="Unassembled WGS sequence"/>
</dbReference>
<dbReference type="RefSeq" id="WP_071501667.1">
    <property type="nucleotide sequence ID" value="NZ_MORL01000001.1"/>
</dbReference>
<dbReference type="OrthoDB" id="949761at2"/>
<keyword evidence="2" id="KW-1185">Reference proteome</keyword>
<evidence type="ECO:0000313" key="1">
    <source>
        <dbReference type="EMBL" id="OIN61163.1"/>
    </source>
</evidence>
<dbReference type="EMBL" id="MORL01000001">
    <property type="protein sequence ID" value="OIN61163.1"/>
    <property type="molecule type" value="Genomic_DNA"/>
</dbReference>
<comment type="caution">
    <text evidence="1">The sequence shown here is derived from an EMBL/GenBank/DDBJ whole genome shotgun (WGS) entry which is preliminary data.</text>
</comment>
<protein>
    <submittedName>
        <fullName evidence="1">Uncharacterized protein</fullName>
    </submittedName>
</protein>
<accession>A0A1S2VQV1</accession>
<gene>
    <name evidence="1" type="ORF">BLX24_03635</name>
</gene>
<dbReference type="AlphaFoldDB" id="A0A1S2VQV1"/>
<reference evidence="1 2" key="1">
    <citation type="submission" date="2016-10" db="EMBL/GenBank/DDBJ databases">
        <title>Arsenicibacter rosenii gen. nov., sp. nov., an efficient arsenic-methylating bacterium isolated from an arsenic-contaminated paddy soil.</title>
        <authorList>
            <person name="Huang K."/>
        </authorList>
    </citation>
    <scope>NUCLEOTIDE SEQUENCE [LARGE SCALE GENOMIC DNA]</scope>
    <source>
        <strain evidence="1 2">SM-1</strain>
    </source>
</reference>
<sequence>MKTGTLLNYVAYFQEWADNDPELTFFMFGSVELGLEAPRSHPDFNYPFAWLEQPTIISDSTGNHNFNEVFQSGISVLFDAPQDDHDAQIRAYDSALSILYRLQSKLHKDTKDGSIICEVTGIKKEAVSQLWLDSHYGFRMEFMATFNLSTVYKR</sequence>